<dbReference type="OrthoDB" id="5397209at2"/>
<dbReference type="EMBL" id="CP002543">
    <property type="protein sequence ID" value="ADY73090.1"/>
    <property type="molecule type" value="Genomic_DNA"/>
</dbReference>
<name>F0S2L8_DESTD</name>
<sequence>MFFFLKSLYLYCVALWVGSMFFFTVIGAPAAFKIFKKEEAGKYTGFIFPKYFVLGNLFGLLALVSFYILVKESMTIVAWLNLLFLLVMNMSNFINGFFITPRANSLKMEYYRTRDESYYNSFLKLHGVSMALNGLNLLLGFMIIGITSLYLTF</sequence>
<evidence type="ECO:0000256" key="3">
    <source>
        <dbReference type="ARBA" id="ARBA00022989"/>
    </source>
</evidence>
<evidence type="ECO:0000313" key="7">
    <source>
        <dbReference type="EMBL" id="ADY73090.1"/>
    </source>
</evidence>
<reference evidence="8" key="2">
    <citation type="submission" date="2011-02" db="EMBL/GenBank/DDBJ databases">
        <title>The complete genome of Desulfurobacterium thermolithotrophum DSM 11699.</title>
        <authorList>
            <consortium name="US DOE Joint Genome Institute (JGI-PGF)"/>
            <person name="Lucas S."/>
            <person name="Copeland A."/>
            <person name="Lapidus A."/>
            <person name="Bruce D."/>
            <person name="Goodwin L."/>
            <person name="Pitluck S."/>
            <person name="Kyrpides N."/>
            <person name="Mavromatis K."/>
            <person name="Pagani I."/>
            <person name="Ivanova N."/>
            <person name="Mikhailova N."/>
            <person name="Daligault H."/>
            <person name="Detter J.C."/>
            <person name="Tapia R."/>
            <person name="Han C."/>
            <person name="Land M."/>
            <person name="Hauser L."/>
            <person name="Markowitz V."/>
            <person name="Cheng J.-F."/>
            <person name="Hugenholtz P."/>
            <person name="Woyke T."/>
            <person name="Wu D."/>
            <person name="Spring S."/>
            <person name="Brambilla E."/>
            <person name="Klenk H.-P."/>
            <person name="Eisen J.A."/>
        </authorList>
    </citation>
    <scope>NUCLEOTIDE SEQUENCE [LARGE SCALE GENOMIC DNA]</scope>
    <source>
        <strain evidence="8">DSM 11699 / BSA</strain>
    </source>
</reference>
<keyword evidence="3 5" id="KW-1133">Transmembrane helix</keyword>
<evidence type="ECO:0000256" key="2">
    <source>
        <dbReference type="ARBA" id="ARBA00022692"/>
    </source>
</evidence>
<dbReference type="Pfam" id="PF13664">
    <property type="entry name" value="DUF4149"/>
    <property type="match status" value="1"/>
</dbReference>
<dbReference type="STRING" id="868864.Dester_0436"/>
<evidence type="ECO:0000256" key="1">
    <source>
        <dbReference type="ARBA" id="ARBA00004370"/>
    </source>
</evidence>
<organism evidence="7 8">
    <name type="scientific">Desulfurobacterium thermolithotrophum (strain DSM 11699 / BSA)</name>
    <dbReference type="NCBI Taxonomy" id="868864"/>
    <lineage>
        <taxon>Bacteria</taxon>
        <taxon>Pseudomonadati</taxon>
        <taxon>Aquificota</taxon>
        <taxon>Aquificia</taxon>
        <taxon>Desulfurobacteriales</taxon>
        <taxon>Desulfurobacteriaceae</taxon>
        <taxon>Desulfurobacterium</taxon>
    </lineage>
</organism>
<feature type="domain" description="TMEM205-like" evidence="6">
    <location>
        <begin position="12"/>
        <end position="110"/>
    </location>
</feature>
<keyword evidence="8" id="KW-1185">Reference proteome</keyword>
<feature type="transmembrane region" description="Helical" evidence="5">
    <location>
        <begin position="6"/>
        <end position="30"/>
    </location>
</feature>
<comment type="subcellular location">
    <subcellularLocation>
        <location evidence="1">Membrane</location>
    </subcellularLocation>
</comment>
<proteinExistence type="predicted"/>
<evidence type="ECO:0000256" key="5">
    <source>
        <dbReference type="SAM" id="Phobius"/>
    </source>
</evidence>
<evidence type="ECO:0000313" key="8">
    <source>
        <dbReference type="Proteomes" id="UP000007102"/>
    </source>
</evidence>
<feature type="transmembrane region" description="Helical" evidence="5">
    <location>
        <begin position="130"/>
        <end position="151"/>
    </location>
</feature>
<gene>
    <name evidence="7" type="ordered locus">Dester_0436</name>
</gene>
<keyword evidence="4 5" id="KW-0472">Membrane</keyword>
<dbReference type="HOGENOM" id="CLU_145369_0_0_0"/>
<dbReference type="InterPro" id="IPR025423">
    <property type="entry name" value="TMEM205-like"/>
</dbReference>
<dbReference type="RefSeq" id="WP_013638048.1">
    <property type="nucleotide sequence ID" value="NC_015185.1"/>
</dbReference>
<keyword evidence="2 5" id="KW-0812">Transmembrane</keyword>
<dbReference type="AlphaFoldDB" id="F0S2L8"/>
<accession>F0S2L8</accession>
<protein>
    <recommendedName>
        <fullName evidence="6">TMEM205-like domain-containing protein</fullName>
    </recommendedName>
</protein>
<dbReference type="KEGG" id="dte:Dester_0436"/>
<dbReference type="GO" id="GO:0016020">
    <property type="term" value="C:membrane"/>
    <property type="evidence" value="ECO:0007669"/>
    <property type="project" value="UniProtKB-SubCell"/>
</dbReference>
<feature type="transmembrane region" description="Helical" evidence="5">
    <location>
        <begin position="76"/>
        <end position="98"/>
    </location>
</feature>
<dbReference type="InParanoid" id="F0S2L8"/>
<feature type="transmembrane region" description="Helical" evidence="5">
    <location>
        <begin position="51"/>
        <end position="70"/>
    </location>
</feature>
<reference evidence="7 8" key="1">
    <citation type="journal article" date="2011" name="Stand. Genomic Sci.">
        <title>Complete genome sequence of the thermophilic sulfur-reducer Desulfurobacterium thermolithotrophum type strain (BSA(T)) from a deep-sea hydrothermal vent.</title>
        <authorList>
            <person name="Goker M."/>
            <person name="Daligault H."/>
            <person name="Mwirichia R."/>
            <person name="Lapidus A."/>
            <person name="Lucas S."/>
            <person name="Deshpande S."/>
            <person name="Pagani I."/>
            <person name="Tapia R."/>
            <person name="Cheng J.F."/>
            <person name="Goodwin L."/>
            <person name="Pitluck S."/>
            <person name="Liolios K."/>
            <person name="Ivanova N."/>
            <person name="Mavromatis K."/>
            <person name="Mikhailova N."/>
            <person name="Pati A."/>
            <person name="Chen A."/>
            <person name="Palaniappan K."/>
            <person name="Han C."/>
            <person name="Land M."/>
            <person name="Hauser L."/>
            <person name="Pan C."/>
            <person name="Brambilla E.M."/>
            <person name="Rohde M."/>
            <person name="Spring S."/>
            <person name="Sikorski J."/>
            <person name="Wirth R."/>
            <person name="Detter J.C."/>
            <person name="Woyke T."/>
            <person name="Bristow J."/>
            <person name="Eisen J.A."/>
            <person name="Markowitz V."/>
            <person name="Hugenholtz P."/>
            <person name="Kyrpides N.C."/>
            <person name="Klenk H.P."/>
        </authorList>
    </citation>
    <scope>NUCLEOTIDE SEQUENCE [LARGE SCALE GENOMIC DNA]</scope>
    <source>
        <strain evidence="8">DSM 11699 / BSA</strain>
    </source>
</reference>
<evidence type="ECO:0000259" key="6">
    <source>
        <dbReference type="Pfam" id="PF13664"/>
    </source>
</evidence>
<evidence type="ECO:0000256" key="4">
    <source>
        <dbReference type="ARBA" id="ARBA00023136"/>
    </source>
</evidence>
<dbReference type="Proteomes" id="UP000007102">
    <property type="component" value="Chromosome"/>
</dbReference>